<keyword evidence="2" id="KW-1185">Reference proteome</keyword>
<dbReference type="Proteomes" id="UP000327468">
    <property type="component" value="Chromosome 4"/>
</dbReference>
<comment type="caution">
    <text evidence="1">The sequence shown here is derived from an EMBL/GenBank/DDBJ whole genome shotgun (WGS) entry which is preliminary data.</text>
</comment>
<reference evidence="1 2" key="1">
    <citation type="submission" date="2019-06" db="EMBL/GenBank/DDBJ databases">
        <title>A chromosome-scale genome assembly of the striped catfish, Pangasianodon hypophthalmus.</title>
        <authorList>
            <person name="Wen M."/>
            <person name="Zahm M."/>
            <person name="Roques C."/>
            <person name="Cabau C."/>
            <person name="Klopp C."/>
            <person name="Donnadieu C."/>
            <person name="Jouanno E."/>
            <person name="Avarre J.-C."/>
            <person name="Campet M."/>
            <person name="Ha T.T.T."/>
            <person name="Dugue R."/>
            <person name="Lampietro C."/>
            <person name="Louis A."/>
            <person name="Herpin A."/>
            <person name="Echchiki A."/>
            <person name="Berthelot C."/>
            <person name="Parey E."/>
            <person name="Roest-Crollius H."/>
            <person name="Braasch I."/>
            <person name="Postlethwait J."/>
            <person name="Bobe J."/>
            <person name="Montfort J."/>
            <person name="Bouchez O."/>
            <person name="Begum T."/>
            <person name="Schartl M."/>
            <person name="Guiguen Y."/>
        </authorList>
    </citation>
    <scope>NUCLEOTIDE SEQUENCE [LARGE SCALE GENOMIC DNA]</scope>
    <source>
        <strain evidence="1 2">Indonesia</strain>
        <tissue evidence="1">Blood</tissue>
    </source>
</reference>
<sequence>MFIRHHIIQVNLDLTLHRDHRLVTWKQSACSEYGFKSSATACLWRFMARSGHFKACLICYKQLKSQELSVIQNSFLEHGSECKSATLLLLPTFCDWLLQWW</sequence>
<evidence type="ECO:0000313" key="2">
    <source>
        <dbReference type="Proteomes" id="UP000327468"/>
    </source>
</evidence>
<dbReference type="EMBL" id="VFJC01000005">
    <property type="protein sequence ID" value="KAB5579190.1"/>
    <property type="molecule type" value="Genomic_DNA"/>
</dbReference>
<dbReference type="AlphaFoldDB" id="A0A5N5PHM3"/>
<organism evidence="1 2">
    <name type="scientific">Pangasianodon hypophthalmus</name>
    <name type="common">Striped catfish</name>
    <name type="synonym">Helicophagus hypophthalmus</name>
    <dbReference type="NCBI Taxonomy" id="310915"/>
    <lineage>
        <taxon>Eukaryota</taxon>
        <taxon>Metazoa</taxon>
        <taxon>Chordata</taxon>
        <taxon>Craniata</taxon>
        <taxon>Vertebrata</taxon>
        <taxon>Euteleostomi</taxon>
        <taxon>Actinopterygii</taxon>
        <taxon>Neopterygii</taxon>
        <taxon>Teleostei</taxon>
        <taxon>Ostariophysi</taxon>
        <taxon>Siluriformes</taxon>
        <taxon>Pangasiidae</taxon>
        <taxon>Pangasianodon</taxon>
    </lineage>
</organism>
<accession>A0A5N5PHM3</accession>
<evidence type="ECO:0000313" key="1">
    <source>
        <dbReference type="EMBL" id="KAB5579190.1"/>
    </source>
</evidence>
<gene>
    <name evidence="1" type="ORF">PHYPO_G00192250</name>
</gene>
<protein>
    <submittedName>
        <fullName evidence="1">Uncharacterized protein</fullName>
    </submittedName>
</protein>
<name>A0A5N5PHM3_PANHP</name>
<proteinExistence type="predicted"/>